<dbReference type="InterPro" id="IPR036249">
    <property type="entry name" value="Thioredoxin-like_sf"/>
</dbReference>
<dbReference type="EMBL" id="PZJJ01000003">
    <property type="protein sequence ID" value="PTL40021.1"/>
    <property type="molecule type" value="Genomic_DNA"/>
</dbReference>
<evidence type="ECO:0000256" key="2">
    <source>
        <dbReference type="ARBA" id="ARBA00022559"/>
    </source>
</evidence>
<evidence type="ECO:0000313" key="8">
    <source>
        <dbReference type="Proteomes" id="UP000240509"/>
    </source>
</evidence>
<evidence type="ECO:0000256" key="4">
    <source>
        <dbReference type="PIRSR" id="PIRSR000303-1"/>
    </source>
</evidence>
<dbReference type="Proteomes" id="UP000240509">
    <property type="component" value="Unassembled WGS sequence"/>
</dbReference>
<reference evidence="7 8" key="1">
    <citation type="submission" date="2018-03" db="EMBL/GenBank/DDBJ databases">
        <title>Alkalicoccus saliphilus sp. nov., isolated from a mineral pool.</title>
        <authorList>
            <person name="Zhao B."/>
        </authorList>
    </citation>
    <scope>NUCLEOTIDE SEQUENCE [LARGE SCALE GENOMIC DNA]</scope>
    <source>
        <strain evidence="7 8">6AG</strain>
    </source>
</reference>
<evidence type="ECO:0000256" key="1">
    <source>
        <dbReference type="ARBA" id="ARBA00006926"/>
    </source>
</evidence>
<dbReference type="Pfam" id="PF00255">
    <property type="entry name" value="GSHPx"/>
    <property type="match status" value="1"/>
</dbReference>
<keyword evidence="8" id="KW-1185">Reference proteome</keyword>
<comment type="similarity">
    <text evidence="1 5">Belongs to the glutathione peroxidase family.</text>
</comment>
<dbReference type="PROSITE" id="PS51352">
    <property type="entry name" value="THIOREDOXIN_2"/>
    <property type="match status" value="1"/>
</dbReference>
<dbReference type="PRINTS" id="PR01011">
    <property type="entry name" value="GLUTPROXDASE"/>
</dbReference>
<protein>
    <recommendedName>
        <fullName evidence="5">Glutathione peroxidase</fullName>
    </recommendedName>
</protein>
<dbReference type="InterPro" id="IPR000889">
    <property type="entry name" value="Glutathione_peroxidase"/>
</dbReference>
<gene>
    <name evidence="7" type="ORF">C6Y45_03350</name>
</gene>
<dbReference type="PROSITE" id="PS00763">
    <property type="entry name" value="GLUTATHIONE_PEROXID_2"/>
    <property type="match status" value="1"/>
</dbReference>
<dbReference type="GO" id="GO:0004601">
    <property type="term" value="F:peroxidase activity"/>
    <property type="evidence" value="ECO:0007669"/>
    <property type="project" value="UniProtKB-KW"/>
</dbReference>
<feature type="active site" evidence="4">
    <location>
        <position position="36"/>
    </location>
</feature>
<evidence type="ECO:0000313" key="7">
    <source>
        <dbReference type="EMBL" id="PTL40021.1"/>
    </source>
</evidence>
<dbReference type="OrthoDB" id="9789406at2"/>
<evidence type="ECO:0000259" key="6">
    <source>
        <dbReference type="PROSITE" id="PS51352"/>
    </source>
</evidence>
<sequence length="160" mass="18004">MTTVHDFTIEAPDGKEVSMEDYRGKILLIVNTATKCGLAPQFKKLEALYQDYNGEGVEVLGFPSNQFMSQEPVADDEMTATCELNFGVTFPLTKKIKVNGDEAHPLYKHLKSEQGGKLGSEIKWNFTKFLVDQEGNVVKRYSPQTSPDNIRNDIDELLKK</sequence>
<dbReference type="GO" id="GO:0034599">
    <property type="term" value="P:cellular response to oxidative stress"/>
    <property type="evidence" value="ECO:0007669"/>
    <property type="project" value="TreeGrafter"/>
</dbReference>
<dbReference type="CDD" id="cd00340">
    <property type="entry name" value="GSH_Peroxidase"/>
    <property type="match status" value="1"/>
</dbReference>
<keyword evidence="3 5" id="KW-0560">Oxidoreductase</keyword>
<dbReference type="Gene3D" id="3.40.30.10">
    <property type="entry name" value="Glutaredoxin"/>
    <property type="match status" value="1"/>
</dbReference>
<dbReference type="InterPro" id="IPR013766">
    <property type="entry name" value="Thioredoxin_domain"/>
</dbReference>
<dbReference type="AlphaFoldDB" id="A0A2T4U9E9"/>
<keyword evidence="2 5" id="KW-0575">Peroxidase</keyword>
<evidence type="ECO:0000256" key="3">
    <source>
        <dbReference type="ARBA" id="ARBA00023002"/>
    </source>
</evidence>
<comment type="caution">
    <text evidence="7">The sequence shown here is derived from an EMBL/GenBank/DDBJ whole genome shotgun (WGS) entry which is preliminary data.</text>
</comment>
<dbReference type="RefSeq" id="WP_107583610.1">
    <property type="nucleotide sequence ID" value="NZ_PZJJ01000003.1"/>
</dbReference>
<feature type="domain" description="Thioredoxin" evidence="6">
    <location>
        <begin position="1"/>
        <end position="159"/>
    </location>
</feature>
<dbReference type="InterPro" id="IPR029760">
    <property type="entry name" value="GPX_CS"/>
</dbReference>
<dbReference type="PROSITE" id="PS51355">
    <property type="entry name" value="GLUTATHIONE_PEROXID_3"/>
    <property type="match status" value="1"/>
</dbReference>
<accession>A0A2T4U9E9</accession>
<evidence type="ECO:0000256" key="5">
    <source>
        <dbReference type="RuleBase" id="RU000499"/>
    </source>
</evidence>
<dbReference type="PROSITE" id="PS00460">
    <property type="entry name" value="GLUTATHIONE_PEROXID_1"/>
    <property type="match status" value="1"/>
</dbReference>
<name>A0A2T4U9E9_9BACI</name>
<organism evidence="7 8">
    <name type="scientific">Alkalicoccus saliphilus</name>
    <dbReference type="NCBI Taxonomy" id="200989"/>
    <lineage>
        <taxon>Bacteria</taxon>
        <taxon>Bacillati</taxon>
        <taxon>Bacillota</taxon>
        <taxon>Bacilli</taxon>
        <taxon>Bacillales</taxon>
        <taxon>Bacillaceae</taxon>
        <taxon>Alkalicoccus</taxon>
    </lineage>
</organism>
<dbReference type="SUPFAM" id="SSF52833">
    <property type="entry name" value="Thioredoxin-like"/>
    <property type="match status" value="1"/>
</dbReference>
<dbReference type="PANTHER" id="PTHR11592:SF78">
    <property type="entry name" value="GLUTATHIONE PEROXIDASE"/>
    <property type="match status" value="1"/>
</dbReference>
<dbReference type="PANTHER" id="PTHR11592">
    <property type="entry name" value="GLUTATHIONE PEROXIDASE"/>
    <property type="match status" value="1"/>
</dbReference>
<dbReference type="PIRSF" id="PIRSF000303">
    <property type="entry name" value="Glutathion_perox"/>
    <property type="match status" value="1"/>
</dbReference>
<dbReference type="FunFam" id="3.40.30.10:FF:000010">
    <property type="entry name" value="Glutathione peroxidase"/>
    <property type="match status" value="1"/>
</dbReference>
<proteinExistence type="inferred from homology"/>
<dbReference type="InterPro" id="IPR029759">
    <property type="entry name" value="GPX_AS"/>
</dbReference>